<name>A0A918KZC5_9ACTN</name>
<keyword evidence="2" id="KW-1185">Reference proteome</keyword>
<sequence>MPHGARLPGMPRPDLSDLDHLREIERLARAVRDAAETEDSLTYGSDPEEATQVQRAVNALARALRHHHFPGDGCLPDEEDRPTVRLVGVVVLRPSVMPAGTEETYEEACARLGLEPRAEGWALWNTWGDGGAPVTLAVSAVDTTDGLLANWARGRAVYPVTPVPSQIAAVRQGWTGPMTFSPLGVAKLGLMGLP</sequence>
<dbReference type="EMBL" id="BMSX01000032">
    <property type="protein sequence ID" value="GGR55900.1"/>
    <property type="molecule type" value="Genomic_DNA"/>
</dbReference>
<dbReference type="Proteomes" id="UP000658320">
    <property type="component" value="Unassembled WGS sequence"/>
</dbReference>
<reference evidence="1" key="1">
    <citation type="journal article" date="2014" name="Int. J. Syst. Evol. Microbiol.">
        <title>Complete genome sequence of Corynebacterium casei LMG S-19264T (=DSM 44701T), isolated from a smear-ripened cheese.</title>
        <authorList>
            <consortium name="US DOE Joint Genome Institute (JGI-PGF)"/>
            <person name="Walter F."/>
            <person name="Albersmeier A."/>
            <person name="Kalinowski J."/>
            <person name="Ruckert C."/>
        </authorList>
    </citation>
    <scope>NUCLEOTIDE SEQUENCE</scope>
    <source>
        <strain evidence="1">JCM 4346</strain>
    </source>
</reference>
<dbReference type="AlphaFoldDB" id="A0A918KZC5"/>
<accession>A0A918KZC5</accession>
<reference evidence="1" key="2">
    <citation type="submission" date="2020-09" db="EMBL/GenBank/DDBJ databases">
        <authorList>
            <person name="Sun Q."/>
            <person name="Ohkuma M."/>
        </authorList>
    </citation>
    <scope>NUCLEOTIDE SEQUENCE</scope>
    <source>
        <strain evidence="1">JCM 4346</strain>
    </source>
</reference>
<organism evidence="1 2">
    <name type="scientific">Streptomyces aurantiogriseus</name>
    <dbReference type="NCBI Taxonomy" id="66870"/>
    <lineage>
        <taxon>Bacteria</taxon>
        <taxon>Bacillati</taxon>
        <taxon>Actinomycetota</taxon>
        <taxon>Actinomycetes</taxon>
        <taxon>Kitasatosporales</taxon>
        <taxon>Streptomycetaceae</taxon>
        <taxon>Streptomyces</taxon>
    </lineage>
</organism>
<proteinExistence type="predicted"/>
<protein>
    <submittedName>
        <fullName evidence="1">Uncharacterized protein</fullName>
    </submittedName>
</protein>
<evidence type="ECO:0000313" key="2">
    <source>
        <dbReference type="Proteomes" id="UP000658320"/>
    </source>
</evidence>
<comment type="caution">
    <text evidence="1">The sequence shown here is derived from an EMBL/GenBank/DDBJ whole genome shotgun (WGS) entry which is preliminary data.</text>
</comment>
<evidence type="ECO:0000313" key="1">
    <source>
        <dbReference type="EMBL" id="GGR55900.1"/>
    </source>
</evidence>
<gene>
    <name evidence="1" type="ORF">GCM10010251_86030</name>
</gene>